<dbReference type="OrthoDB" id="73875at2759"/>
<feature type="region of interest" description="Disordered" evidence="1">
    <location>
        <begin position="22"/>
        <end position="56"/>
    </location>
</feature>
<gene>
    <name evidence="2" type="ORF">F53441_13723</name>
</gene>
<evidence type="ECO:0000313" key="3">
    <source>
        <dbReference type="Proteomes" id="UP000605986"/>
    </source>
</evidence>
<evidence type="ECO:0000313" key="2">
    <source>
        <dbReference type="EMBL" id="KAF4434170.1"/>
    </source>
</evidence>
<accession>A0A8H4JMY4</accession>
<comment type="caution">
    <text evidence="2">The sequence shown here is derived from an EMBL/GenBank/DDBJ whole genome shotgun (WGS) entry which is preliminary data.</text>
</comment>
<organism evidence="2 3">
    <name type="scientific">Fusarium austroafricanum</name>
    <dbReference type="NCBI Taxonomy" id="2364996"/>
    <lineage>
        <taxon>Eukaryota</taxon>
        <taxon>Fungi</taxon>
        <taxon>Dikarya</taxon>
        <taxon>Ascomycota</taxon>
        <taxon>Pezizomycotina</taxon>
        <taxon>Sordariomycetes</taxon>
        <taxon>Hypocreomycetidae</taxon>
        <taxon>Hypocreales</taxon>
        <taxon>Nectriaceae</taxon>
        <taxon>Fusarium</taxon>
        <taxon>Fusarium concolor species complex</taxon>
    </lineage>
</organism>
<protein>
    <submittedName>
        <fullName evidence="2">Class v</fullName>
    </submittedName>
</protein>
<name>A0A8H4JMY4_9HYPO</name>
<keyword evidence="3" id="KW-1185">Reference proteome</keyword>
<sequence length="75" mass="7995">MTDFIVAPSSAPEWTKKITLSPAHQNLAKAPPNPTENLELSKDSAKSLAQAHASSTAAPMALCPCLKLKEKNDTH</sequence>
<proteinExistence type="predicted"/>
<dbReference type="AlphaFoldDB" id="A0A8H4JMY4"/>
<reference evidence="2" key="1">
    <citation type="submission" date="2020-01" db="EMBL/GenBank/DDBJ databases">
        <title>Identification and distribution of gene clusters putatively required for synthesis of sphingolipid metabolism inhibitors in phylogenetically diverse species of the filamentous fungus Fusarium.</title>
        <authorList>
            <person name="Kim H.-S."/>
            <person name="Busman M."/>
            <person name="Brown D.W."/>
            <person name="Divon H."/>
            <person name="Uhlig S."/>
            <person name="Proctor R.H."/>
        </authorList>
    </citation>
    <scope>NUCLEOTIDE SEQUENCE</scope>
    <source>
        <strain evidence="2">NRRL 53441</strain>
    </source>
</reference>
<dbReference type="Proteomes" id="UP000605986">
    <property type="component" value="Unassembled WGS sequence"/>
</dbReference>
<dbReference type="EMBL" id="JAADJG010000915">
    <property type="protein sequence ID" value="KAF4434170.1"/>
    <property type="molecule type" value="Genomic_DNA"/>
</dbReference>
<evidence type="ECO:0000256" key="1">
    <source>
        <dbReference type="SAM" id="MobiDB-lite"/>
    </source>
</evidence>